<keyword evidence="4 8" id="KW-0812">Transmembrane</keyword>
<keyword evidence="3" id="KW-0645">Protease</keyword>
<accession>A0ABX8Z8W8</accession>
<evidence type="ECO:0000313" key="10">
    <source>
        <dbReference type="Proteomes" id="UP000825679"/>
    </source>
</evidence>
<sequence>MNLSLNKDQFAAVNKVWPILIGLLIMFVPAFWWLSQNSWSQENQGHAPIVFAIALWLIYRSNNAICRLIIEAKTNPFTGWLVLLFGCLCYILGKALTIDLIIASSFIIVLIGVLLLIGGWAAVRALWFPLFFMFFMLPLPNALVTALTLPMKTVVSYFSEIILYQLGYPVSRSGVIIQIGQYQMLVADACAGLHTLFTLEAIGLLYLNLMGYKNALRNIIVALMVIPISLAANTVRVIVLILITYHFGDEAGQGFLHGFAGIVLFGVALFLLMSFDGLLGVILKKMGIHDAGLKKSK</sequence>
<feature type="transmembrane region" description="Helical" evidence="8">
    <location>
        <begin position="76"/>
        <end position="93"/>
    </location>
</feature>
<keyword evidence="7 8" id="KW-0472">Membrane</keyword>
<dbReference type="NCBIfam" id="TIGR04178">
    <property type="entry name" value="exo_archaeo"/>
    <property type="match status" value="1"/>
</dbReference>
<keyword evidence="5" id="KW-0378">Hydrolase</keyword>
<comment type="subcellular location">
    <subcellularLocation>
        <location evidence="1">Cell membrane</location>
        <topology evidence="1">Multi-pass membrane protein</topology>
    </subcellularLocation>
</comment>
<feature type="transmembrane region" description="Helical" evidence="8">
    <location>
        <begin position="47"/>
        <end position="70"/>
    </location>
</feature>
<evidence type="ECO:0000256" key="6">
    <source>
        <dbReference type="ARBA" id="ARBA00022989"/>
    </source>
</evidence>
<feature type="transmembrane region" description="Helical" evidence="8">
    <location>
        <begin position="100"/>
        <end position="121"/>
    </location>
</feature>
<keyword evidence="10" id="KW-1185">Reference proteome</keyword>
<proteinExistence type="predicted"/>
<evidence type="ECO:0000313" key="9">
    <source>
        <dbReference type="EMBL" id="QZA78230.1"/>
    </source>
</evidence>
<keyword evidence="2" id="KW-1003">Cell membrane</keyword>
<organism evidence="9 10">
    <name type="scientific">Deefgea tanakiae</name>
    <dbReference type="NCBI Taxonomy" id="2865840"/>
    <lineage>
        <taxon>Bacteria</taxon>
        <taxon>Pseudomonadati</taxon>
        <taxon>Pseudomonadota</taxon>
        <taxon>Betaproteobacteria</taxon>
        <taxon>Neisseriales</taxon>
        <taxon>Chitinibacteraceae</taxon>
        <taxon>Deefgea</taxon>
    </lineage>
</organism>
<name>A0ABX8Z8W8_9NEIS</name>
<feature type="transmembrane region" description="Helical" evidence="8">
    <location>
        <begin position="185"/>
        <end position="207"/>
    </location>
</feature>
<feature type="transmembrane region" description="Helical" evidence="8">
    <location>
        <begin position="16"/>
        <end position="35"/>
    </location>
</feature>
<evidence type="ECO:0000256" key="7">
    <source>
        <dbReference type="ARBA" id="ARBA00023136"/>
    </source>
</evidence>
<dbReference type="NCBIfam" id="TIGR03113">
    <property type="entry name" value="exosort_XrtB"/>
    <property type="match status" value="1"/>
</dbReference>
<dbReference type="InterPro" id="IPR013426">
    <property type="entry name" value="EpsH-like"/>
</dbReference>
<feature type="transmembrane region" description="Helical" evidence="8">
    <location>
        <begin position="127"/>
        <end position="149"/>
    </location>
</feature>
<evidence type="ECO:0000256" key="4">
    <source>
        <dbReference type="ARBA" id="ARBA00022692"/>
    </source>
</evidence>
<dbReference type="RefSeq" id="WP_221006637.1">
    <property type="nucleotide sequence ID" value="NZ_CP081150.1"/>
</dbReference>
<gene>
    <name evidence="9" type="primary">xrtB</name>
    <name evidence="9" type="ORF">K4H28_02060</name>
</gene>
<protein>
    <submittedName>
        <fullName evidence="9">Exosortase B</fullName>
    </submittedName>
</protein>
<dbReference type="EMBL" id="CP081150">
    <property type="protein sequence ID" value="QZA78230.1"/>
    <property type="molecule type" value="Genomic_DNA"/>
</dbReference>
<evidence type="ECO:0000256" key="3">
    <source>
        <dbReference type="ARBA" id="ARBA00022670"/>
    </source>
</evidence>
<dbReference type="Pfam" id="PF09721">
    <property type="entry name" value="Exosortase_EpsH"/>
    <property type="match status" value="1"/>
</dbReference>
<dbReference type="InterPro" id="IPR019127">
    <property type="entry name" value="Exosortase"/>
</dbReference>
<evidence type="ECO:0000256" key="8">
    <source>
        <dbReference type="SAM" id="Phobius"/>
    </source>
</evidence>
<keyword evidence="6 8" id="KW-1133">Transmembrane helix</keyword>
<dbReference type="InterPro" id="IPR017544">
    <property type="entry name" value="Exosortase-2"/>
</dbReference>
<evidence type="ECO:0000256" key="1">
    <source>
        <dbReference type="ARBA" id="ARBA00004651"/>
    </source>
</evidence>
<dbReference type="Proteomes" id="UP000825679">
    <property type="component" value="Chromosome"/>
</dbReference>
<reference evidence="9 10" key="1">
    <citation type="submission" date="2021-08" db="EMBL/GenBank/DDBJ databases">
        <title>complete genome sequencing of Deefgea sp. D25.</title>
        <authorList>
            <person name="Bae J.-W."/>
            <person name="Gim D.-H."/>
        </authorList>
    </citation>
    <scope>NUCLEOTIDE SEQUENCE [LARGE SCALE GENOMIC DNA]</scope>
    <source>
        <strain evidence="9 10">D25</strain>
    </source>
</reference>
<feature type="transmembrane region" description="Helical" evidence="8">
    <location>
        <begin position="259"/>
        <end position="283"/>
    </location>
</feature>
<dbReference type="NCBIfam" id="TIGR02602">
    <property type="entry name" value="8TM_EpsH"/>
    <property type="match status" value="1"/>
</dbReference>
<feature type="transmembrane region" description="Helical" evidence="8">
    <location>
        <begin position="219"/>
        <end position="247"/>
    </location>
</feature>
<evidence type="ECO:0000256" key="2">
    <source>
        <dbReference type="ARBA" id="ARBA00022475"/>
    </source>
</evidence>
<evidence type="ECO:0000256" key="5">
    <source>
        <dbReference type="ARBA" id="ARBA00022801"/>
    </source>
</evidence>
<dbReference type="InterPro" id="IPR026392">
    <property type="entry name" value="Exo/Archaeosortase_dom"/>
</dbReference>